<dbReference type="GO" id="GO:0005985">
    <property type="term" value="P:sucrose metabolic process"/>
    <property type="evidence" value="ECO:0007669"/>
    <property type="project" value="InterPro"/>
</dbReference>
<feature type="domain" description="Sucrose synthase first GT-B" evidence="6">
    <location>
        <begin position="59"/>
        <end position="137"/>
    </location>
</feature>
<protein>
    <recommendedName>
        <fullName evidence="2">sucrose synthase</fullName>
        <ecNumber evidence="2">2.4.1.13</ecNumber>
    </recommendedName>
</protein>
<evidence type="ECO:0000256" key="1">
    <source>
        <dbReference type="ARBA" id="ARBA00005894"/>
    </source>
</evidence>
<evidence type="ECO:0000256" key="2">
    <source>
        <dbReference type="ARBA" id="ARBA00012540"/>
    </source>
</evidence>
<organism evidence="7">
    <name type="scientific">Ananas comosus var. bracteatus</name>
    <name type="common">red pineapple</name>
    <dbReference type="NCBI Taxonomy" id="296719"/>
    <lineage>
        <taxon>Eukaryota</taxon>
        <taxon>Viridiplantae</taxon>
        <taxon>Streptophyta</taxon>
        <taxon>Embryophyta</taxon>
        <taxon>Tracheophyta</taxon>
        <taxon>Spermatophyta</taxon>
        <taxon>Magnoliopsida</taxon>
        <taxon>Liliopsida</taxon>
        <taxon>Poales</taxon>
        <taxon>Bromeliaceae</taxon>
        <taxon>Bromelioideae</taxon>
        <taxon>Ananas</taxon>
    </lineage>
</organism>
<evidence type="ECO:0000256" key="3">
    <source>
        <dbReference type="ARBA" id="ARBA00022676"/>
    </source>
</evidence>
<evidence type="ECO:0000256" key="4">
    <source>
        <dbReference type="ARBA" id="ARBA00022679"/>
    </source>
</evidence>
<dbReference type="Gene3D" id="3.40.50.2000">
    <property type="entry name" value="Glycogen Phosphorylase B"/>
    <property type="match status" value="1"/>
</dbReference>
<dbReference type="InterPro" id="IPR012820">
    <property type="entry name" value="Sucrose_synthase_pln/cyn"/>
</dbReference>
<sequence>MEEEVEEEEVRCLDLTSYQLHDLGEVEIPESIEELDLTANRLSKLDPANYSGMLWMRSFCNIAHALEKTKYPDSDIYWKKFEEKYHFSCQFNVDLIAMNNADFIITSTYQEIGERHDDIRLETDDYACLPLCSFAHACEGRSPQAGTSEIAIATYACPCGIGRQNGMPWGKLIPRVGMLTTTGPLGTAQTGLPLCRAFHPGRGSRSRERHRFELDSRESCFRHMAGLDTHRAAFRRVPGYDT</sequence>
<dbReference type="AlphaFoldDB" id="A0A6V7NYB0"/>
<evidence type="ECO:0000313" key="7">
    <source>
        <dbReference type="EMBL" id="CAD1823334.1"/>
    </source>
</evidence>
<name>A0A6V7NYB0_ANACO</name>
<comment type="similarity">
    <text evidence="1">Belongs to the glycosyltransferase 1 family. Plant sucrose synthase subfamily.</text>
</comment>
<keyword evidence="3" id="KW-0328">Glycosyltransferase</keyword>
<proteinExistence type="inferred from homology"/>
<dbReference type="PANTHER" id="PTHR45839">
    <property type="match status" value="1"/>
</dbReference>
<dbReference type="InterPro" id="IPR000368">
    <property type="entry name" value="Sucrose_synth_GT-B1"/>
</dbReference>
<dbReference type="PANTHER" id="PTHR45839:SF7">
    <property type="entry name" value="SUCROSE SYNTHASE 1"/>
    <property type="match status" value="1"/>
</dbReference>
<reference evidence="7" key="1">
    <citation type="submission" date="2020-07" db="EMBL/GenBank/DDBJ databases">
        <authorList>
            <person name="Lin J."/>
        </authorList>
    </citation>
    <scope>NUCLEOTIDE SEQUENCE</scope>
</reference>
<dbReference type="EMBL" id="LR862143">
    <property type="protein sequence ID" value="CAD1823334.1"/>
    <property type="molecule type" value="Genomic_DNA"/>
</dbReference>
<dbReference type="Pfam" id="PF00862">
    <property type="entry name" value="GT-B_Sucrose_synth"/>
    <property type="match status" value="1"/>
</dbReference>
<keyword evidence="4" id="KW-0808">Transferase</keyword>
<comment type="catalytic activity">
    <reaction evidence="5">
        <text>an NDP-alpha-D-glucose + D-fructose = a ribonucleoside 5'-diphosphate + sucrose + H(+)</text>
        <dbReference type="Rhea" id="RHEA:16241"/>
        <dbReference type="ChEBI" id="CHEBI:15378"/>
        <dbReference type="ChEBI" id="CHEBI:17992"/>
        <dbReference type="ChEBI" id="CHEBI:37721"/>
        <dbReference type="ChEBI" id="CHEBI:57930"/>
        <dbReference type="ChEBI" id="CHEBI:76533"/>
        <dbReference type="EC" id="2.4.1.13"/>
    </reaction>
</comment>
<gene>
    <name evidence="7" type="ORF">CB5_LOCUS6545</name>
</gene>
<dbReference type="GO" id="GO:0016157">
    <property type="term" value="F:sucrose synthase activity"/>
    <property type="evidence" value="ECO:0007669"/>
    <property type="project" value="UniProtKB-EC"/>
</dbReference>
<accession>A0A6V7NYB0</accession>
<dbReference type="EC" id="2.4.1.13" evidence="2"/>
<evidence type="ECO:0000256" key="5">
    <source>
        <dbReference type="ARBA" id="ARBA00049030"/>
    </source>
</evidence>
<evidence type="ECO:0000259" key="6">
    <source>
        <dbReference type="Pfam" id="PF00862"/>
    </source>
</evidence>